<dbReference type="Proteomes" id="UP001501414">
    <property type="component" value="Unassembled WGS sequence"/>
</dbReference>
<feature type="domain" description="Luciferase-like" evidence="2">
    <location>
        <begin position="13"/>
        <end position="305"/>
    </location>
</feature>
<keyword evidence="4" id="KW-1185">Reference proteome</keyword>
<sequence length="329" mass="34376">MLRRGIWFAGDVPTDRMTELARKAEQAGLDSVWMADGYYARDPLVSLAAVATATERVMLGTSVLNPYTRHPAALAMAFATLDELSAGRAVIGIGSGAQHQVADQMGYDGSRPLTAVREAIDVLEQLAAGKEVRYEGKVVTARGARLVIRGARPLPIYVGAVGPKMLQLAGRRGAGAFVPQTSPEFVRQAVQDVAAGAVEAGRDPADVDIAAMVLLAVADDEQAAQRIVGPLLGVLMLAPEAERILAGNGLDPGLADRLRAAFASGGVREVAAAVTPEMIDTLSIAGPPELCRAKLQALVDAGVTHPVVSMLGRSSEAAFEVLNAIDDPR</sequence>
<keyword evidence="1" id="KW-0560">Oxidoreductase</keyword>
<gene>
    <name evidence="3" type="primary">mer</name>
    <name evidence="3" type="ORF">GCM10009613_44300</name>
</gene>
<evidence type="ECO:0000313" key="4">
    <source>
        <dbReference type="Proteomes" id="UP001501414"/>
    </source>
</evidence>
<evidence type="ECO:0000256" key="1">
    <source>
        <dbReference type="ARBA" id="ARBA00023002"/>
    </source>
</evidence>
<accession>A0ABN1Y166</accession>
<comment type="caution">
    <text evidence="3">The sequence shown here is derived from an EMBL/GenBank/DDBJ whole genome shotgun (WGS) entry which is preliminary data.</text>
</comment>
<evidence type="ECO:0000313" key="3">
    <source>
        <dbReference type="EMBL" id="GAA1395104.1"/>
    </source>
</evidence>
<dbReference type="RefSeq" id="WP_344025565.1">
    <property type="nucleotide sequence ID" value="NZ_BAAAJK010000027.1"/>
</dbReference>
<evidence type="ECO:0000259" key="2">
    <source>
        <dbReference type="Pfam" id="PF00296"/>
    </source>
</evidence>
<dbReference type="Gene3D" id="3.20.20.30">
    <property type="entry name" value="Luciferase-like domain"/>
    <property type="match status" value="1"/>
</dbReference>
<protein>
    <submittedName>
        <fullName evidence="3">5,10-methylenetetrahydromethanopterin reductase</fullName>
    </submittedName>
</protein>
<dbReference type="InterPro" id="IPR011251">
    <property type="entry name" value="Luciferase-like_dom"/>
</dbReference>
<dbReference type="Pfam" id="PF00296">
    <property type="entry name" value="Bac_luciferase"/>
    <property type="match status" value="1"/>
</dbReference>
<dbReference type="PANTHER" id="PTHR43244">
    <property type="match status" value="1"/>
</dbReference>
<organism evidence="3 4">
    <name type="scientific">Pseudonocardia kongjuensis</name>
    <dbReference type="NCBI Taxonomy" id="102227"/>
    <lineage>
        <taxon>Bacteria</taxon>
        <taxon>Bacillati</taxon>
        <taxon>Actinomycetota</taxon>
        <taxon>Actinomycetes</taxon>
        <taxon>Pseudonocardiales</taxon>
        <taxon>Pseudonocardiaceae</taxon>
        <taxon>Pseudonocardia</taxon>
    </lineage>
</organism>
<dbReference type="EMBL" id="BAAAJK010000027">
    <property type="protein sequence ID" value="GAA1395104.1"/>
    <property type="molecule type" value="Genomic_DNA"/>
</dbReference>
<reference evidence="3 4" key="1">
    <citation type="journal article" date="2019" name="Int. J. Syst. Evol. Microbiol.">
        <title>The Global Catalogue of Microorganisms (GCM) 10K type strain sequencing project: providing services to taxonomists for standard genome sequencing and annotation.</title>
        <authorList>
            <consortium name="The Broad Institute Genomics Platform"/>
            <consortium name="The Broad Institute Genome Sequencing Center for Infectious Disease"/>
            <person name="Wu L."/>
            <person name="Ma J."/>
        </authorList>
    </citation>
    <scope>NUCLEOTIDE SEQUENCE [LARGE SCALE GENOMIC DNA]</scope>
    <source>
        <strain evidence="3 4">JCM 11896</strain>
    </source>
</reference>
<proteinExistence type="predicted"/>
<dbReference type="SUPFAM" id="SSF51679">
    <property type="entry name" value="Bacterial luciferase-like"/>
    <property type="match status" value="1"/>
</dbReference>
<dbReference type="InterPro" id="IPR050564">
    <property type="entry name" value="F420-G6PD/mer"/>
</dbReference>
<dbReference type="PANTHER" id="PTHR43244:SF1">
    <property type="entry name" value="5,10-METHYLENETETRAHYDROMETHANOPTERIN REDUCTASE"/>
    <property type="match status" value="1"/>
</dbReference>
<dbReference type="InterPro" id="IPR036661">
    <property type="entry name" value="Luciferase-like_sf"/>
</dbReference>
<name>A0ABN1Y166_9PSEU</name>